<dbReference type="InterPro" id="IPR001464">
    <property type="entry name" value="Annexin"/>
</dbReference>
<dbReference type="Pfam" id="PF00191">
    <property type="entry name" value="Annexin"/>
    <property type="match status" value="4"/>
</dbReference>
<dbReference type="FunFam" id="1.10.220.10:FF:000002">
    <property type="entry name" value="Annexin"/>
    <property type="match status" value="1"/>
</dbReference>
<dbReference type="PROSITE" id="PS00223">
    <property type="entry name" value="ANNEXIN_1"/>
    <property type="match status" value="2"/>
</dbReference>
<dbReference type="GO" id="GO:0042589">
    <property type="term" value="C:zymogen granule membrane"/>
    <property type="evidence" value="ECO:0007669"/>
    <property type="project" value="UniProtKB-SubCell"/>
</dbReference>
<dbReference type="InterPro" id="IPR018252">
    <property type="entry name" value="Annexin_repeat_CS"/>
</dbReference>
<reference evidence="11" key="1">
    <citation type="submission" date="2025-08" db="UniProtKB">
        <authorList>
            <consortium name="Ensembl"/>
        </authorList>
    </citation>
    <scope>IDENTIFICATION</scope>
</reference>
<keyword evidence="7 10" id="KW-0111">Calcium/phospholipid-binding</keyword>
<dbReference type="AlphaFoldDB" id="A0A8C6UXJ3"/>
<dbReference type="GO" id="GO:0005544">
    <property type="term" value="F:calcium-dependent phospholipid binding"/>
    <property type="evidence" value="ECO:0007669"/>
    <property type="project" value="UniProtKB-KW"/>
</dbReference>
<dbReference type="PANTHER" id="PTHR10502">
    <property type="entry name" value="ANNEXIN"/>
    <property type="match status" value="1"/>
</dbReference>
<dbReference type="SUPFAM" id="SSF47874">
    <property type="entry name" value="Annexin"/>
    <property type="match status" value="1"/>
</dbReference>
<evidence type="ECO:0000256" key="6">
    <source>
        <dbReference type="ARBA" id="ARBA00023216"/>
    </source>
</evidence>
<sequence length="270" mass="29883">MVVFYACLNSGTDEDTVLMLLASRTNEQRQQIKVAYKKAHGKDLVSALKSELGGLFEDLIVALMTPRSLFDATQLHKALKGAGTNDEVLIEILASRTEDEIKDITKVYKKEFGGKLEKDVCSDTTGPYQKMLVILLQVDGDLCFPFQIMRDLYAAGEGKFGTDEEKFINILGNRSTEHLLEVFAAYKKIAGCDIENSIEGETTGNLENLLIACAGTDDETLMRIMVSRSEVDMLDIRAAFKKKYGASLYTTIQVHVTVQDTDSTNVVAQD</sequence>
<evidence type="ECO:0000256" key="9">
    <source>
        <dbReference type="ARBA" id="ARBA00024321"/>
    </source>
</evidence>
<dbReference type="GO" id="GO:0005634">
    <property type="term" value="C:nucleus"/>
    <property type="evidence" value="ECO:0007669"/>
    <property type="project" value="TreeGrafter"/>
</dbReference>
<dbReference type="Ensembl" id="ENSNMLT00000046237.1">
    <property type="protein sequence ID" value="ENSNMLP00000041599.1"/>
    <property type="gene ID" value="ENSNMLG00000025398.1"/>
</dbReference>
<dbReference type="GO" id="GO:0001786">
    <property type="term" value="F:phosphatidylserine binding"/>
    <property type="evidence" value="ECO:0007669"/>
    <property type="project" value="TreeGrafter"/>
</dbReference>
<dbReference type="SMART" id="SM00335">
    <property type="entry name" value="ANX"/>
    <property type="match status" value="4"/>
</dbReference>
<reference evidence="11" key="2">
    <citation type="submission" date="2025-09" db="UniProtKB">
        <authorList>
            <consortium name="Ensembl"/>
        </authorList>
    </citation>
    <scope>IDENTIFICATION</scope>
</reference>
<dbReference type="PRINTS" id="PR00196">
    <property type="entry name" value="ANNEXIN"/>
</dbReference>
<dbReference type="PRINTS" id="PR00200">
    <property type="entry name" value="ANNEXINIV"/>
</dbReference>
<organism evidence="11 12">
    <name type="scientific">Neogobius melanostomus</name>
    <name type="common">round goby</name>
    <dbReference type="NCBI Taxonomy" id="47308"/>
    <lineage>
        <taxon>Eukaryota</taxon>
        <taxon>Metazoa</taxon>
        <taxon>Chordata</taxon>
        <taxon>Craniata</taxon>
        <taxon>Vertebrata</taxon>
        <taxon>Euteleostomi</taxon>
        <taxon>Actinopterygii</taxon>
        <taxon>Neopterygii</taxon>
        <taxon>Teleostei</taxon>
        <taxon>Neoteleostei</taxon>
        <taxon>Acanthomorphata</taxon>
        <taxon>Gobiaria</taxon>
        <taxon>Gobiiformes</taxon>
        <taxon>Gobioidei</taxon>
        <taxon>Gobiidae</taxon>
        <taxon>Benthophilinae</taxon>
        <taxon>Neogobiini</taxon>
        <taxon>Neogobius</taxon>
    </lineage>
</organism>
<proteinExistence type="inferred from homology"/>
<dbReference type="FunFam" id="1.10.220.10:FF:000005">
    <property type="entry name" value="Annexin"/>
    <property type="match status" value="1"/>
</dbReference>
<accession>A0A8C6UXJ3</accession>
<evidence type="ECO:0000256" key="8">
    <source>
        <dbReference type="ARBA" id="ARBA00023329"/>
    </source>
</evidence>
<dbReference type="GO" id="GO:0005886">
    <property type="term" value="C:plasma membrane"/>
    <property type="evidence" value="ECO:0007669"/>
    <property type="project" value="TreeGrafter"/>
</dbReference>
<protein>
    <recommendedName>
        <fullName evidence="10">Annexin</fullName>
    </recommendedName>
</protein>
<evidence type="ECO:0000313" key="11">
    <source>
        <dbReference type="Ensembl" id="ENSNMLP00000041599.1"/>
    </source>
</evidence>
<keyword evidence="6 10" id="KW-0041">Annexin</keyword>
<dbReference type="InterPro" id="IPR037104">
    <property type="entry name" value="Annexin_sf"/>
</dbReference>
<dbReference type="Gene3D" id="1.10.220.10">
    <property type="entry name" value="Annexin"/>
    <property type="match status" value="4"/>
</dbReference>
<dbReference type="InterPro" id="IPR018502">
    <property type="entry name" value="Annexin_repeat"/>
</dbReference>
<evidence type="ECO:0000256" key="5">
    <source>
        <dbReference type="ARBA" id="ARBA00022990"/>
    </source>
</evidence>
<keyword evidence="12" id="KW-1185">Reference proteome</keyword>
<comment type="domain">
    <text evidence="10">A pair of annexin repeats may form one binding site for calcium and phospholipid.</text>
</comment>
<keyword evidence="4 10" id="KW-0106">Calcium</keyword>
<evidence type="ECO:0000256" key="7">
    <source>
        <dbReference type="ARBA" id="ARBA00023302"/>
    </source>
</evidence>
<dbReference type="PROSITE" id="PS51897">
    <property type="entry name" value="ANNEXIN_2"/>
    <property type="match status" value="3"/>
</dbReference>
<evidence type="ECO:0000256" key="1">
    <source>
        <dbReference type="ARBA" id="ARBA00007831"/>
    </source>
</evidence>
<evidence type="ECO:0000256" key="2">
    <source>
        <dbReference type="ARBA" id="ARBA00022553"/>
    </source>
</evidence>
<keyword evidence="5" id="KW-0007">Acetylation</keyword>
<evidence type="ECO:0000256" key="10">
    <source>
        <dbReference type="RuleBase" id="RU003540"/>
    </source>
</evidence>
<keyword evidence="3 10" id="KW-0677">Repeat</keyword>
<comment type="subcellular location">
    <subcellularLocation>
        <location evidence="9">Zymogen granule membrane</location>
        <topology evidence="9">Peripheral membrane protein</topology>
    </subcellularLocation>
</comment>
<evidence type="ECO:0000313" key="12">
    <source>
        <dbReference type="Proteomes" id="UP000694523"/>
    </source>
</evidence>
<evidence type="ECO:0000256" key="4">
    <source>
        <dbReference type="ARBA" id="ARBA00022837"/>
    </source>
</evidence>
<name>A0A8C6UXJ3_9GOBI</name>
<comment type="similarity">
    <text evidence="1 10">Belongs to the annexin family.</text>
</comment>
<keyword evidence="2" id="KW-0597">Phosphoprotein</keyword>
<dbReference type="InterPro" id="IPR002391">
    <property type="entry name" value="ANX4"/>
</dbReference>
<dbReference type="PANTHER" id="PTHR10502:SF135">
    <property type="entry name" value="ANNEXIN"/>
    <property type="match status" value="1"/>
</dbReference>
<keyword evidence="8" id="KW-0968">Cytoplasmic vesicle</keyword>
<dbReference type="GO" id="GO:0005509">
    <property type="term" value="F:calcium ion binding"/>
    <property type="evidence" value="ECO:0007669"/>
    <property type="project" value="InterPro"/>
</dbReference>
<evidence type="ECO:0000256" key="3">
    <source>
        <dbReference type="ARBA" id="ARBA00022737"/>
    </source>
</evidence>
<dbReference type="Proteomes" id="UP000694523">
    <property type="component" value="Unplaced"/>
</dbReference>
<dbReference type="FunFam" id="1.10.220.10:FF:000003">
    <property type="entry name" value="Annexin"/>
    <property type="match status" value="1"/>
</dbReference>